<comment type="similarity">
    <text evidence="4">Belongs to the glycosyltransferase 2 family.</text>
</comment>
<keyword evidence="6" id="KW-0328">Glycosyltransferase</keyword>
<keyword evidence="9 11" id="KW-1133">Transmembrane helix</keyword>
<dbReference type="SUPFAM" id="SSF53448">
    <property type="entry name" value="Nucleotide-diphospho-sugar transferases"/>
    <property type="match status" value="1"/>
</dbReference>
<evidence type="ECO:0000256" key="10">
    <source>
        <dbReference type="ARBA" id="ARBA00023136"/>
    </source>
</evidence>
<organism evidence="12 13">
    <name type="scientific">Calicophoron daubneyi</name>
    <name type="common">Rumen fluke</name>
    <name type="synonym">Paramphistomum daubneyi</name>
    <dbReference type="NCBI Taxonomy" id="300641"/>
    <lineage>
        <taxon>Eukaryota</taxon>
        <taxon>Metazoa</taxon>
        <taxon>Spiralia</taxon>
        <taxon>Lophotrochozoa</taxon>
        <taxon>Platyhelminthes</taxon>
        <taxon>Trematoda</taxon>
        <taxon>Digenea</taxon>
        <taxon>Plagiorchiida</taxon>
        <taxon>Pronocephalata</taxon>
        <taxon>Paramphistomoidea</taxon>
        <taxon>Paramphistomidae</taxon>
        <taxon>Calicophoron</taxon>
    </lineage>
</organism>
<dbReference type="Pfam" id="PF13506">
    <property type="entry name" value="Glyco_transf_21"/>
    <property type="match status" value="2"/>
</dbReference>
<feature type="transmembrane region" description="Helical" evidence="11">
    <location>
        <begin position="36"/>
        <end position="67"/>
    </location>
</feature>
<dbReference type="PANTHER" id="PTHR12726">
    <property type="entry name" value="CERAMIDE GLUCOSYLTRANSFERASE"/>
    <property type="match status" value="1"/>
</dbReference>
<dbReference type="AlphaFoldDB" id="A0AAV2TEW4"/>
<keyword evidence="7" id="KW-0808">Transferase</keyword>
<keyword evidence="10 11" id="KW-0472">Membrane</keyword>
<dbReference type="Proteomes" id="UP001497525">
    <property type="component" value="Unassembled WGS sequence"/>
</dbReference>
<dbReference type="InterPro" id="IPR025993">
    <property type="entry name" value="Ceramide_glucosylTrfase"/>
</dbReference>
<evidence type="ECO:0000256" key="6">
    <source>
        <dbReference type="ARBA" id="ARBA00022676"/>
    </source>
</evidence>
<evidence type="ECO:0000256" key="2">
    <source>
        <dbReference type="ARBA" id="ARBA00004760"/>
    </source>
</evidence>
<dbReference type="InterPro" id="IPR029044">
    <property type="entry name" value="Nucleotide-diphossugar_trans"/>
</dbReference>
<evidence type="ECO:0000256" key="7">
    <source>
        <dbReference type="ARBA" id="ARBA00022679"/>
    </source>
</evidence>
<evidence type="ECO:0000256" key="8">
    <source>
        <dbReference type="ARBA" id="ARBA00022692"/>
    </source>
</evidence>
<evidence type="ECO:0000256" key="3">
    <source>
        <dbReference type="ARBA" id="ARBA00004991"/>
    </source>
</evidence>
<dbReference type="GO" id="GO:0016020">
    <property type="term" value="C:membrane"/>
    <property type="evidence" value="ECO:0007669"/>
    <property type="project" value="UniProtKB-SubCell"/>
</dbReference>
<comment type="pathway">
    <text evidence="2">Lipid metabolism; sphingolipid metabolism.</text>
</comment>
<sequence length="645" mass="72838">MSHRHINEEYHIFNVSTKFSAYGYIYYASLYAGESYAIQVLLAIVAVFGILFTVLLLALHLCAIFFAHHHLYKTIHFRASPPLIRHRSCSHRLWSPIKVPFCAVARGFRTVCHCLTCRCSSRTPGSPLASAAAVPAGSSPSVKSSLHSGIIVKLPTLLEDGVIPSIHSPLPVPGVSIIKPLAGMDANLEINLRSYFRLDYLNYEILFCVADPSDPACELVRKLQKLYPHVKSRLIIAKNIVGVNPKVNNLQAGYEAARYELLLISDSGIWMRPDTLTDMVVALDERENIGMIHQIPFMTPYLSKSSPDGSSSPLFSEGFSHDYTRHICTSGSRGPSFAWIVQLVFFGCWHAKIYLCAAFFGFNCTTGMSCLIRKSLLENLDGFKRFGCYLAEDFFLAKYILDQGWQIKVSHQPAWQNSPSGSVSQFFSRIGRWSQLRLNMVFLSYVLEPITRCIPNALLGAFSYSYFLPDFIDPGVYFLCHTLLWFLLDYILLLYIYPPCIPLCITKLEYLVAWVFSEVTAVPFHFSSLFRRELRWRDKRFHIHWGGLSEQIYPVVVSNSPCTSSSPTETESGPEEYENGQFRYAQLADKIFIQACELSLVQTVKLEEIVIPNHCGCPSVDCSPFPISNPEKAHSFCQLARKKED</sequence>
<evidence type="ECO:0000256" key="4">
    <source>
        <dbReference type="ARBA" id="ARBA00006739"/>
    </source>
</evidence>
<evidence type="ECO:0000313" key="13">
    <source>
        <dbReference type="Proteomes" id="UP001497525"/>
    </source>
</evidence>
<proteinExistence type="inferred from homology"/>
<dbReference type="CDD" id="cd02520">
    <property type="entry name" value="Glucosylceramide_synthase"/>
    <property type="match status" value="1"/>
</dbReference>
<name>A0AAV2TEW4_CALDB</name>
<accession>A0AAV2TEW4</accession>
<keyword evidence="8 11" id="KW-0812">Transmembrane</keyword>
<evidence type="ECO:0000256" key="11">
    <source>
        <dbReference type="SAM" id="Phobius"/>
    </source>
</evidence>
<evidence type="ECO:0000256" key="9">
    <source>
        <dbReference type="ARBA" id="ARBA00022989"/>
    </source>
</evidence>
<feature type="transmembrane region" description="Helical" evidence="11">
    <location>
        <begin position="476"/>
        <end position="498"/>
    </location>
</feature>
<dbReference type="EMBL" id="CAXLJL010000279">
    <property type="protein sequence ID" value="CAL5135923.1"/>
    <property type="molecule type" value="Genomic_DNA"/>
</dbReference>
<comment type="pathway">
    <text evidence="3">Sphingolipid metabolism.</text>
</comment>
<feature type="transmembrane region" description="Helical" evidence="11">
    <location>
        <begin position="510"/>
        <end position="530"/>
    </location>
</feature>
<comment type="caution">
    <text evidence="12">The sequence shown here is derived from an EMBL/GenBank/DDBJ whole genome shotgun (WGS) entry which is preliminary data.</text>
</comment>
<feature type="transmembrane region" description="Helical" evidence="11">
    <location>
        <begin position="12"/>
        <end position="30"/>
    </location>
</feature>
<comment type="subcellular location">
    <subcellularLocation>
        <location evidence="1">Membrane</location>
        <topology evidence="1">Multi-pass membrane protein</topology>
    </subcellularLocation>
</comment>
<dbReference type="PANTHER" id="PTHR12726:SF0">
    <property type="entry name" value="CERAMIDE GLUCOSYLTRANSFERASE"/>
    <property type="match status" value="1"/>
</dbReference>
<dbReference type="EC" id="2.4.1.80" evidence="5"/>
<protein>
    <recommendedName>
        <fullName evidence="5">ceramide glucosyltransferase</fullName>
        <ecNumber evidence="5">2.4.1.80</ecNumber>
    </recommendedName>
</protein>
<evidence type="ECO:0000256" key="5">
    <source>
        <dbReference type="ARBA" id="ARBA00012699"/>
    </source>
</evidence>
<evidence type="ECO:0000256" key="1">
    <source>
        <dbReference type="ARBA" id="ARBA00004141"/>
    </source>
</evidence>
<dbReference type="Gene3D" id="3.90.550.10">
    <property type="entry name" value="Spore Coat Polysaccharide Biosynthesis Protein SpsA, Chain A"/>
    <property type="match status" value="1"/>
</dbReference>
<dbReference type="GO" id="GO:0008120">
    <property type="term" value="F:ceramide glucosyltransferase activity"/>
    <property type="evidence" value="ECO:0007669"/>
    <property type="project" value="UniProtKB-EC"/>
</dbReference>
<reference evidence="12" key="1">
    <citation type="submission" date="2024-06" db="EMBL/GenBank/DDBJ databases">
        <authorList>
            <person name="Liu X."/>
            <person name="Lenzi L."/>
            <person name="Haldenby T S."/>
            <person name="Uol C."/>
        </authorList>
    </citation>
    <scope>NUCLEOTIDE SEQUENCE</scope>
</reference>
<evidence type="ECO:0000313" key="12">
    <source>
        <dbReference type="EMBL" id="CAL5135923.1"/>
    </source>
</evidence>
<gene>
    <name evidence="12" type="ORF">CDAUBV1_LOCUS10028</name>
</gene>
<dbReference type="GO" id="GO:0006679">
    <property type="term" value="P:glucosylceramide biosynthetic process"/>
    <property type="evidence" value="ECO:0007669"/>
    <property type="project" value="TreeGrafter"/>
</dbReference>